<evidence type="ECO:0000313" key="1">
    <source>
        <dbReference type="EMBL" id="CDL79491.1"/>
    </source>
</evidence>
<evidence type="ECO:0000313" key="2">
    <source>
        <dbReference type="Proteomes" id="UP000019197"/>
    </source>
</evidence>
<name>W1IPG3_9GAMM</name>
<comment type="caution">
    <text evidence="1">The sequence shown here is derived from an EMBL/GenBank/DDBJ whole genome shotgun (WGS) entry which is preliminary data.</text>
</comment>
<dbReference type="Proteomes" id="UP000019197">
    <property type="component" value="Unassembled WGS sequence"/>
</dbReference>
<gene>
    <name evidence="1" type="ORF">XCR1_1160004</name>
</gene>
<sequence>MTRNHCCQFMWQLIRNVKIFLKRALVNDLERNEKYKSLIIMTSYLGN</sequence>
<reference evidence="1 2" key="1">
    <citation type="submission" date="2013-11" db="EMBL/GenBank/DDBJ databases">
        <title>Draft genome sequence and annotation of the entomopathogenic bacterium, Xenorhabdus cabanillasi strain JM26.</title>
        <authorList>
            <person name="Gualtieri M."/>
            <person name="Ogier J.C."/>
            <person name="Pages S."/>
            <person name="Givaudan A."/>
            <person name="Gaudriault S."/>
        </authorList>
    </citation>
    <scope>NUCLEOTIDE SEQUENCE [LARGE SCALE GENOMIC DNA]</scope>
    <source>
        <strain evidence="1 2">JM26</strain>
    </source>
</reference>
<accession>W1IPG3</accession>
<dbReference type="AlphaFoldDB" id="W1IPG3"/>
<dbReference type="EMBL" id="CBXE010000020">
    <property type="protein sequence ID" value="CDL79491.1"/>
    <property type="molecule type" value="Genomic_DNA"/>
</dbReference>
<proteinExistence type="predicted"/>
<protein>
    <submittedName>
        <fullName evidence="1">Uncharacterized protein</fullName>
    </submittedName>
</protein>
<organism evidence="1 2">
    <name type="scientific">Xenorhabdus cabanillasii JM26</name>
    <dbReference type="NCBI Taxonomy" id="1427517"/>
    <lineage>
        <taxon>Bacteria</taxon>
        <taxon>Pseudomonadati</taxon>
        <taxon>Pseudomonadota</taxon>
        <taxon>Gammaproteobacteria</taxon>
        <taxon>Enterobacterales</taxon>
        <taxon>Morganellaceae</taxon>
        <taxon>Xenorhabdus</taxon>
    </lineage>
</organism>